<reference evidence="2 3" key="1">
    <citation type="submission" date="2018-11" db="EMBL/GenBank/DDBJ databases">
        <title>Genomes From Bacteria Associated with the Canine Oral Cavity: a Test Case for Automated Genome-Based Taxonomic Assignment.</title>
        <authorList>
            <person name="Coil D.A."/>
            <person name="Jospin G."/>
            <person name="Darling A.E."/>
            <person name="Wallis C."/>
            <person name="Davis I.J."/>
            <person name="Harris S."/>
            <person name="Eisen J.A."/>
            <person name="Holcombe L.J."/>
            <person name="O'Flynn C."/>
        </authorList>
    </citation>
    <scope>NUCLEOTIDE SEQUENCE [LARGE SCALE GENOMIC DNA]</scope>
    <source>
        <strain evidence="2 3">OH887_COT-365</strain>
    </source>
</reference>
<accession>A0A3P1TCS2</accession>
<dbReference type="GO" id="GO:0003700">
    <property type="term" value="F:DNA-binding transcription factor activity"/>
    <property type="evidence" value="ECO:0007669"/>
    <property type="project" value="InterPro"/>
</dbReference>
<dbReference type="Gene3D" id="1.10.10.10">
    <property type="entry name" value="Winged helix-like DNA-binding domain superfamily/Winged helix DNA-binding domain"/>
    <property type="match status" value="1"/>
</dbReference>
<name>A0A3P1TCS2_9ACTN</name>
<gene>
    <name evidence="2" type="ORF">EII34_01850</name>
</gene>
<dbReference type="InterPro" id="IPR036388">
    <property type="entry name" value="WH-like_DNA-bd_sf"/>
</dbReference>
<dbReference type="AlphaFoldDB" id="A0A3P1TCS2"/>
<organism evidence="2 3">
    <name type="scientific">Arachnia propionica</name>
    <dbReference type="NCBI Taxonomy" id="1750"/>
    <lineage>
        <taxon>Bacteria</taxon>
        <taxon>Bacillati</taxon>
        <taxon>Actinomycetota</taxon>
        <taxon>Actinomycetes</taxon>
        <taxon>Propionibacteriales</taxon>
        <taxon>Propionibacteriaceae</taxon>
        <taxon>Arachnia</taxon>
    </lineage>
</organism>
<dbReference type="InterPro" id="IPR036390">
    <property type="entry name" value="WH_DNA-bd_sf"/>
</dbReference>
<feature type="domain" description="HTH marR-type" evidence="1">
    <location>
        <begin position="1"/>
        <end position="141"/>
    </location>
</feature>
<protein>
    <submittedName>
        <fullName evidence="2">MarR family transcriptional regulator</fullName>
    </submittedName>
</protein>
<dbReference type="EMBL" id="RQZG01000001">
    <property type="protein sequence ID" value="RRD07251.1"/>
    <property type="molecule type" value="Genomic_DNA"/>
</dbReference>
<evidence type="ECO:0000259" key="1">
    <source>
        <dbReference type="PROSITE" id="PS50995"/>
    </source>
</evidence>
<dbReference type="InterPro" id="IPR000835">
    <property type="entry name" value="HTH_MarR-typ"/>
</dbReference>
<evidence type="ECO:0000313" key="2">
    <source>
        <dbReference type="EMBL" id="RRD07251.1"/>
    </source>
</evidence>
<proteinExistence type="predicted"/>
<dbReference type="OrthoDB" id="3726624at2"/>
<sequence length="193" mass="21794">MQRYRDELSGSSLLLEAWFLNQVVSRWMTTRLGECPLSPDELGLCAALALRGDASTSQICELTGTAASTIASMGNRLAGRGILEQVTNPHDRRSRLWRLTRTGLQVLGEAMERFREAYLALLRTTPVQPEQIRDGLNDLEHALRLDLGLPQREPQDACAAESEELTAAEREELRRFTQWLIHRRGHASDEDVR</sequence>
<comment type="caution">
    <text evidence="2">The sequence shown here is derived from an EMBL/GenBank/DDBJ whole genome shotgun (WGS) entry which is preliminary data.</text>
</comment>
<dbReference type="Proteomes" id="UP000280819">
    <property type="component" value="Unassembled WGS sequence"/>
</dbReference>
<dbReference type="SUPFAM" id="SSF46785">
    <property type="entry name" value="Winged helix' DNA-binding domain"/>
    <property type="match status" value="1"/>
</dbReference>
<dbReference type="RefSeq" id="WP_124842273.1">
    <property type="nucleotide sequence ID" value="NZ_RQZG01000001.1"/>
</dbReference>
<evidence type="ECO:0000313" key="3">
    <source>
        <dbReference type="Proteomes" id="UP000280819"/>
    </source>
</evidence>
<dbReference type="PROSITE" id="PS50995">
    <property type="entry name" value="HTH_MARR_2"/>
    <property type="match status" value="1"/>
</dbReference>